<evidence type="ECO:0000256" key="1">
    <source>
        <dbReference type="SAM" id="Phobius"/>
    </source>
</evidence>
<feature type="transmembrane region" description="Helical" evidence="1">
    <location>
        <begin position="7"/>
        <end position="28"/>
    </location>
</feature>
<organism evidence="2 5">
    <name type="scientific">Pseudomonas caricapapayae</name>
    <dbReference type="NCBI Taxonomy" id="46678"/>
    <lineage>
        <taxon>Bacteria</taxon>
        <taxon>Pseudomonadati</taxon>
        <taxon>Pseudomonadota</taxon>
        <taxon>Gammaproteobacteria</taxon>
        <taxon>Pseudomonadales</taxon>
        <taxon>Pseudomonadaceae</taxon>
        <taxon>Pseudomonas</taxon>
    </lineage>
</organism>
<protein>
    <submittedName>
        <fullName evidence="2">Uncharacterized protein</fullName>
    </submittedName>
</protein>
<reference evidence="4 5" key="1">
    <citation type="submission" date="2018-08" db="EMBL/GenBank/DDBJ databases">
        <title>Recombination of ecologically and evolutionarily significant loci maintains genetic cohesion in the Pseudomonas syringae species complex.</title>
        <authorList>
            <person name="Dillon M."/>
            <person name="Thakur S."/>
            <person name="Almeida R.N.D."/>
            <person name="Weir B.S."/>
            <person name="Guttman D.S."/>
        </authorList>
    </citation>
    <scope>NUCLEOTIDE SEQUENCE [LARGE SCALE GENOMIC DNA]</scope>
    <source>
        <strain evidence="2 5">ICMP 4086</strain>
        <strain evidence="3 4">ICMP 7496</strain>
    </source>
</reference>
<dbReference type="Proteomes" id="UP000278587">
    <property type="component" value="Unassembled WGS sequence"/>
</dbReference>
<name>A0A0P9K9U2_9PSED</name>
<evidence type="ECO:0000313" key="2">
    <source>
        <dbReference type="EMBL" id="RMM11789.1"/>
    </source>
</evidence>
<evidence type="ECO:0000313" key="5">
    <source>
        <dbReference type="Proteomes" id="UP000278587"/>
    </source>
</evidence>
<dbReference type="RefSeq" id="WP_055009379.1">
    <property type="nucleotide sequence ID" value="NZ_LJPW01000089.1"/>
</dbReference>
<evidence type="ECO:0000313" key="4">
    <source>
        <dbReference type="Proteomes" id="UP000269872"/>
    </source>
</evidence>
<keyword evidence="1" id="KW-1133">Transmembrane helix</keyword>
<dbReference type="AlphaFoldDB" id="A0A0P9K9U2"/>
<accession>A0A0P9K9U2</accession>
<feature type="transmembrane region" description="Helical" evidence="1">
    <location>
        <begin position="60"/>
        <end position="77"/>
    </location>
</feature>
<dbReference type="EMBL" id="RBOC01000059">
    <property type="protein sequence ID" value="RMM11789.1"/>
    <property type="molecule type" value="Genomic_DNA"/>
</dbReference>
<gene>
    <name evidence="3" type="ORF">ALP05_00010</name>
    <name evidence="2" type="ORF">ALQ84_03242</name>
</gene>
<keyword evidence="1" id="KW-0472">Membrane</keyword>
<dbReference type="Proteomes" id="UP000269872">
    <property type="component" value="Unassembled WGS sequence"/>
</dbReference>
<keyword evidence="1" id="KW-0812">Transmembrane</keyword>
<sequence length="124" mass="13909">MTSIEPGLIGIFLYAAMLIIILASAYVAHNYTDIFESHLPNCKLITDNKSTYGDAGMPGKMVRCGMMYLFLIFPSLGKKHGLMDIEESRSFPKNMKYLLFIPWTAQIVVLMALIGFTQFVIPHA</sequence>
<dbReference type="EMBL" id="RBUY01000210">
    <property type="protein sequence ID" value="RMV69067.1"/>
    <property type="molecule type" value="Genomic_DNA"/>
</dbReference>
<feature type="transmembrane region" description="Helical" evidence="1">
    <location>
        <begin position="97"/>
        <end position="121"/>
    </location>
</feature>
<evidence type="ECO:0000313" key="3">
    <source>
        <dbReference type="EMBL" id="RMV69067.1"/>
    </source>
</evidence>
<dbReference type="OrthoDB" id="6898743at2"/>
<proteinExistence type="predicted"/>
<comment type="caution">
    <text evidence="2">The sequence shown here is derived from an EMBL/GenBank/DDBJ whole genome shotgun (WGS) entry which is preliminary data.</text>
</comment>